<dbReference type="SUPFAM" id="SSF111331">
    <property type="entry name" value="NAD kinase/diacylglycerol kinase-like"/>
    <property type="match status" value="1"/>
</dbReference>
<dbReference type="Proteomes" id="UP000731519">
    <property type="component" value="Unassembled WGS sequence"/>
</dbReference>
<evidence type="ECO:0000313" key="5">
    <source>
        <dbReference type="Proteomes" id="UP000731519"/>
    </source>
</evidence>
<dbReference type="GeneID" id="91404498"/>
<dbReference type="AlphaFoldDB" id="A0A1Y2P1A3"/>
<evidence type="ECO:0000256" key="1">
    <source>
        <dbReference type="SAM" id="MobiDB-lite"/>
    </source>
</evidence>
<dbReference type="RefSeq" id="WP_085921223.1">
    <property type="nucleotide sequence ID" value="NZ_ASYR01000006.1"/>
</dbReference>
<protein>
    <recommendedName>
        <fullName evidence="6">Diacylglycerol kinase</fullName>
    </recommendedName>
</protein>
<reference evidence="3 4" key="2">
    <citation type="submission" date="2016-09" db="EMBL/GenBank/DDBJ databases">
        <title>Streptomyces fradiae DSM40063, a candidate organism with high potential of specific P450 cytochromes.</title>
        <authorList>
            <person name="Grumaz C."/>
            <person name="Vainshtein Y."/>
            <person name="Kirstahler P."/>
            <person name="Sohn K."/>
        </authorList>
    </citation>
    <scope>NUCLEOTIDE SEQUENCE [LARGE SCALE GENOMIC DNA]</scope>
    <source>
        <strain evidence="3 4">DSM 40063</strain>
    </source>
</reference>
<evidence type="ECO:0000313" key="3">
    <source>
        <dbReference type="EMBL" id="OSY53586.1"/>
    </source>
</evidence>
<dbReference type="Gene3D" id="3.40.50.10330">
    <property type="entry name" value="Probable inorganic polyphosphate/atp-NAD kinase, domain 1"/>
    <property type="match status" value="1"/>
</dbReference>
<dbReference type="Proteomes" id="UP000194318">
    <property type="component" value="Unassembled WGS sequence"/>
</dbReference>
<keyword evidence="5" id="KW-1185">Reference proteome</keyword>
<evidence type="ECO:0000313" key="2">
    <source>
        <dbReference type="EMBL" id="KAF0650916.1"/>
    </source>
</evidence>
<proteinExistence type="predicted"/>
<dbReference type="EMBL" id="MIFZ01000072">
    <property type="protein sequence ID" value="OSY53586.1"/>
    <property type="molecule type" value="Genomic_DNA"/>
</dbReference>
<reference evidence="2 5" key="1">
    <citation type="submission" date="2013-05" db="EMBL/GenBank/DDBJ databases">
        <title>Genome Sequence of Streptomyces fradiae.</title>
        <authorList>
            <person name="Kirby R."/>
        </authorList>
    </citation>
    <scope>NUCLEOTIDE SEQUENCE [LARGE SCALE GENOMIC DNA]</scope>
    <source>
        <strain evidence="2 5">ATCC 10745</strain>
    </source>
</reference>
<organism evidence="3 4">
    <name type="scientific">Streptomyces fradiae ATCC 10745 = DSM 40063</name>
    <dbReference type="NCBI Taxonomy" id="1319510"/>
    <lineage>
        <taxon>Bacteria</taxon>
        <taxon>Bacillati</taxon>
        <taxon>Actinomycetota</taxon>
        <taxon>Actinomycetes</taxon>
        <taxon>Kitasatosporales</taxon>
        <taxon>Streptomycetaceae</taxon>
        <taxon>Streptomyces</taxon>
    </lineage>
</organism>
<gene>
    <name evidence="3" type="ORF">BG846_00744</name>
    <name evidence="2" type="ORF">K701_05935</name>
</gene>
<feature type="compositionally biased region" description="Gly residues" evidence="1">
    <location>
        <begin position="161"/>
        <end position="195"/>
    </location>
</feature>
<feature type="region of interest" description="Disordered" evidence="1">
    <location>
        <begin position="139"/>
        <end position="202"/>
    </location>
</feature>
<accession>A0A1Y2P1A3</accession>
<dbReference type="InterPro" id="IPR016064">
    <property type="entry name" value="NAD/diacylglycerol_kinase_sf"/>
</dbReference>
<sequence length="333" mass="33558">MSAPDQLLVVIDPVARRCDGESVRIARDVLCGGAAAKVCVPGTPEEFVRALARRGSRRLVVIGDDRALVRAVRALHHGGDLGGNALSLVPVGPRETVRLGVSLGAPPGAVTAARAVLGGVARRLDLLVDDRGGVVVGGVRIPEGTPSPEPVVAPEARFRPSGGGGPGASGAGASGAGPSGPGTPGAGPSGSGTTSGWGPAAWGPSVWGPSVWGTCRSLVRTLVGPGAGRVASARGQRLRVEADGRLLADVDDPVDGVTVVARDGAAEVVVRPRAAPPRRWTARTVTVAGAGGECYRYRADAEPTGPVPTRTWTVRPGAWTLLVPARALPADGQ</sequence>
<evidence type="ECO:0000313" key="4">
    <source>
        <dbReference type="Proteomes" id="UP000194318"/>
    </source>
</evidence>
<comment type="caution">
    <text evidence="3">The sequence shown here is derived from an EMBL/GenBank/DDBJ whole genome shotgun (WGS) entry which is preliminary data.</text>
</comment>
<dbReference type="EMBL" id="ASYR01000006">
    <property type="protein sequence ID" value="KAF0650916.1"/>
    <property type="molecule type" value="Genomic_DNA"/>
</dbReference>
<evidence type="ECO:0008006" key="6">
    <source>
        <dbReference type="Google" id="ProtNLM"/>
    </source>
</evidence>
<dbReference type="InterPro" id="IPR017438">
    <property type="entry name" value="ATP-NAD_kinase_N"/>
</dbReference>
<name>A0A1Y2P1A3_STRFR</name>